<sequence length="180" mass="19991">MKAVVLFGSPRKEGNTIQLVKVLTNTLKSKGHNVRILYLNDLNIRPCQGCYQCLPKGICRIHDDMRGIRKYIMESDLIVYATPLYWFGPSGQLKLAIDRSISFMNKDYDSRIKGKKALTIMTCGSEDAGSCQPALDMFRKTFDLLGLSSAGSIEATGCEDTGEVKAEFIEKTRKLAEAIA</sequence>
<dbReference type="STRING" id="909663.GCA_000512235_02830"/>
<dbReference type="GO" id="GO:0016491">
    <property type="term" value="F:oxidoreductase activity"/>
    <property type="evidence" value="ECO:0007669"/>
    <property type="project" value="InterPro"/>
</dbReference>
<dbReference type="PANTHER" id="PTHR43278:SF4">
    <property type="entry name" value="NAD(P)H-DEPENDENT FMN-CONTAINING OXIDOREDUCTASE YWQN-RELATED"/>
    <property type="match status" value="1"/>
</dbReference>
<dbReference type="InterPro" id="IPR029039">
    <property type="entry name" value="Flavoprotein-like_sf"/>
</dbReference>
<evidence type="ECO:0000259" key="3">
    <source>
        <dbReference type="Pfam" id="PF03358"/>
    </source>
</evidence>
<dbReference type="Gene3D" id="3.40.50.360">
    <property type="match status" value="1"/>
</dbReference>
<dbReference type="InterPro" id="IPR051796">
    <property type="entry name" value="ISF_SsuE-like"/>
</dbReference>
<evidence type="ECO:0000256" key="2">
    <source>
        <dbReference type="ARBA" id="ARBA00022643"/>
    </source>
</evidence>
<name>A0A351U076_9BACT</name>
<dbReference type="Pfam" id="PF03358">
    <property type="entry name" value="FMN_red"/>
    <property type="match status" value="1"/>
</dbReference>
<evidence type="ECO:0000313" key="4">
    <source>
        <dbReference type="EMBL" id="NLW35152.1"/>
    </source>
</evidence>
<evidence type="ECO:0000256" key="1">
    <source>
        <dbReference type="ARBA" id="ARBA00022630"/>
    </source>
</evidence>
<keyword evidence="1" id="KW-0285">Flavoprotein</keyword>
<dbReference type="PANTHER" id="PTHR43278">
    <property type="entry name" value="NAD(P)H-DEPENDENT FMN-CONTAINING OXIDOREDUCTASE YWQN-RELATED"/>
    <property type="match status" value="1"/>
</dbReference>
<accession>A0A351U076</accession>
<dbReference type="InterPro" id="IPR005025">
    <property type="entry name" value="FMN_Rdtase-like_dom"/>
</dbReference>
<dbReference type="AlphaFoldDB" id="A0A351U076"/>
<protein>
    <recommendedName>
        <fullName evidence="3">NADPH-dependent FMN reductase-like domain-containing protein</fullName>
    </recommendedName>
</protein>
<dbReference type="SUPFAM" id="SSF52218">
    <property type="entry name" value="Flavoproteins"/>
    <property type="match status" value="1"/>
</dbReference>
<keyword evidence="2" id="KW-0288">FMN</keyword>
<feature type="domain" description="NADPH-dependent FMN reductase-like" evidence="3">
    <location>
        <begin position="1"/>
        <end position="129"/>
    </location>
</feature>
<reference evidence="4" key="1">
    <citation type="journal article" date="2020" name="Biotechnol. Biofuels">
        <title>New insights from the biogas microbiome by comprehensive genome-resolved metagenomics of nearly 1600 species originating from multiple anaerobic digesters.</title>
        <authorList>
            <person name="Campanaro S."/>
            <person name="Treu L."/>
            <person name="Rodriguez-R L.M."/>
            <person name="Kovalovszki A."/>
            <person name="Ziels R.M."/>
            <person name="Maus I."/>
            <person name="Zhu X."/>
            <person name="Kougias P.G."/>
            <person name="Basile A."/>
            <person name="Luo G."/>
            <person name="Schluter A."/>
            <person name="Konstantinidis K.T."/>
            <person name="Angelidaki I."/>
        </authorList>
    </citation>
    <scope>NUCLEOTIDE SEQUENCE</scope>
    <source>
        <strain evidence="4">AS06rmzACSIP_7</strain>
    </source>
</reference>
<organism evidence="4 5">
    <name type="scientific">Syntrophorhabdus aromaticivorans</name>
    <dbReference type="NCBI Taxonomy" id="328301"/>
    <lineage>
        <taxon>Bacteria</taxon>
        <taxon>Pseudomonadati</taxon>
        <taxon>Thermodesulfobacteriota</taxon>
        <taxon>Syntrophorhabdia</taxon>
        <taxon>Syntrophorhabdales</taxon>
        <taxon>Syntrophorhabdaceae</taxon>
        <taxon>Syntrophorhabdus</taxon>
    </lineage>
</organism>
<comment type="caution">
    <text evidence="4">The sequence shown here is derived from an EMBL/GenBank/DDBJ whole genome shotgun (WGS) entry which is preliminary data.</text>
</comment>
<evidence type="ECO:0000313" key="5">
    <source>
        <dbReference type="Proteomes" id="UP000777265"/>
    </source>
</evidence>
<gene>
    <name evidence="4" type="ORF">GXY80_06675</name>
</gene>
<reference evidence="4" key="2">
    <citation type="submission" date="2020-01" db="EMBL/GenBank/DDBJ databases">
        <authorList>
            <person name="Campanaro S."/>
        </authorList>
    </citation>
    <scope>NUCLEOTIDE SEQUENCE</scope>
    <source>
        <strain evidence="4">AS06rmzACSIP_7</strain>
    </source>
</reference>
<dbReference type="Proteomes" id="UP000777265">
    <property type="component" value="Unassembled WGS sequence"/>
</dbReference>
<dbReference type="EMBL" id="JAAYEE010000110">
    <property type="protein sequence ID" value="NLW35152.1"/>
    <property type="molecule type" value="Genomic_DNA"/>
</dbReference>
<proteinExistence type="predicted"/>